<dbReference type="Pfam" id="PF01132">
    <property type="entry name" value="EFP"/>
    <property type="match status" value="1"/>
</dbReference>
<keyword evidence="5 7" id="KW-0251">Elongation factor</keyword>
<evidence type="ECO:0000256" key="7">
    <source>
        <dbReference type="HAMAP-Rule" id="MF_00141"/>
    </source>
</evidence>
<evidence type="ECO:0000256" key="5">
    <source>
        <dbReference type="ARBA" id="ARBA00022768"/>
    </source>
</evidence>
<gene>
    <name evidence="7 13" type="primary">efp</name>
    <name evidence="13" type="ORF">ENT60_01125</name>
    <name evidence="12" type="ORF">ENU28_01605</name>
</gene>
<dbReference type="FunFam" id="2.30.30.30:FF:000003">
    <property type="entry name" value="Elongation factor P"/>
    <property type="match status" value="1"/>
</dbReference>
<dbReference type="Gene3D" id="2.30.30.30">
    <property type="match status" value="1"/>
</dbReference>
<keyword evidence="4 7" id="KW-0963">Cytoplasm</keyword>
<keyword evidence="6 7" id="KW-0648">Protein biosynthesis</keyword>
<dbReference type="CDD" id="cd05794">
    <property type="entry name" value="S1_EF-P_repeat_2"/>
    <property type="match status" value="1"/>
</dbReference>
<feature type="domain" description="Elongation factor P C-terminal" evidence="10">
    <location>
        <begin position="129"/>
        <end position="184"/>
    </location>
</feature>
<dbReference type="InterPro" id="IPR014722">
    <property type="entry name" value="Rib_uL2_dom2"/>
</dbReference>
<accession>A0A7C4WF22</accession>
<evidence type="ECO:0000256" key="3">
    <source>
        <dbReference type="ARBA" id="ARBA00009479"/>
    </source>
</evidence>
<evidence type="ECO:0000256" key="2">
    <source>
        <dbReference type="ARBA" id="ARBA00004815"/>
    </source>
</evidence>
<dbReference type="SUPFAM" id="SSF50104">
    <property type="entry name" value="Translation proteins SH3-like domain"/>
    <property type="match status" value="1"/>
</dbReference>
<comment type="similarity">
    <text evidence="3 7 9">Belongs to the elongation factor P family.</text>
</comment>
<dbReference type="SMART" id="SM00841">
    <property type="entry name" value="Elong-fact-P_C"/>
    <property type="match status" value="1"/>
</dbReference>
<comment type="function">
    <text evidence="7">Involved in peptide bond synthesis. Stimulates efficient translation and peptide-bond synthesis on native or reconstituted 70S ribosomes in vitro. Probably functions indirectly by altering the affinity of the ribosome for aminoacyl-tRNA, thus increasing their reactivity as acceptors for peptidyl transferase.</text>
</comment>
<dbReference type="GO" id="GO:0003746">
    <property type="term" value="F:translation elongation factor activity"/>
    <property type="evidence" value="ECO:0007669"/>
    <property type="project" value="UniProtKB-UniRule"/>
</dbReference>
<evidence type="ECO:0000313" key="13">
    <source>
        <dbReference type="EMBL" id="HGU47153.1"/>
    </source>
</evidence>
<reference evidence="13" key="1">
    <citation type="journal article" date="2020" name="mSystems">
        <title>Genome- and Community-Level Interaction Insights into Carbon Utilization and Element Cycling Functions of Hydrothermarchaeota in Hydrothermal Sediment.</title>
        <authorList>
            <person name="Zhou Z."/>
            <person name="Liu Y."/>
            <person name="Xu W."/>
            <person name="Pan J."/>
            <person name="Luo Z.H."/>
            <person name="Li M."/>
        </authorList>
    </citation>
    <scope>NUCLEOTIDE SEQUENCE [LARGE SCALE GENOMIC DNA]</scope>
    <source>
        <strain evidence="13">SpSt-594</strain>
        <strain evidence="12">SpSt-655</strain>
    </source>
</reference>
<comment type="pathway">
    <text evidence="2 7">Protein biosynthesis; polypeptide chain elongation.</text>
</comment>
<dbReference type="InterPro" id="IPR015365">
    <property type="entry name" value="Elong-fact-P_C"/>
</dbReference>
<dbReference type="PROSITE" id="PS01275">
    <property type="entry name" value="EFP"/>
    <property type="match status" value="1"/>
</dbReference>
<evidence type="ECO:0000256" key="1">
    <source>
        <dbReference type="ARBA" id="ARBA00004496"/>
    </source>
</evidence>
<dbReference type="Gene3D" id="2.40.50.140">
    <property type="entry name" value="Nucleic acid-binding proteins"/>
    <property type="match status" value="2"/>
</dbReference>
<dbReference type="NCBIfam" id="NF001810">
    <property type="entry name" value="PRK00529.1"/>
    <property type="match status" value="1"/>
</dbReference>
<evidence type="ECO:0000259" key="10">
    <source>
        <dbReference type="SMART" id="SM00841"/>
    </source>
</evidence>
<dbReference type="NCBIfam" id="TIGR00038">
    <property type="entry name" value="efp"/>
    <property type="match status" value="1"/>
</dbReference>
<feature type="domain" description="Translation elongation factor P/YeiP central" evidence="11">
    <location>
        <begin position="67"/>
        <end position="121"/>
    </location>
</feature>
<dbReference type="GO" id="GO:0005829">
    <property type="term" value="C:cytosol"/>
    <property type="evidence" value="ECO:0007669"/>
    <property type="project" value="UniProtKB-ARBA"/>
</dbReference>
<dbReference type="InterPro" id="IPR012340">
    <property type="entry name" value="NA-bd_OB-fold"/>
</dbReference>
<evidence type="ECO:0000256" key="4">
    <source>
        <dbReference type="ARBA" id="ARBA00022490"/>
    </source>
</evidence>
<evidence type="ECO:0000313" key="12">
    <source>
        <dbReference type="EMBL" id="HGQ55145.1"/>
    </source>
</evidence>
<organism evidence="13">
    <name type="scientific">candidate division WOR-3 bacterium</name>
    <dbReference type="NCBI Taxonomy" id="2052148"/>
    <lineage>
        <taxon>Bacteria</taxon>
        <taxon>Bacteria division WOR-3</taxon>
    </lineage>
</organism>
<evidence type="ECO:0000256" key="8">
    <source>
        <dbReference type="NCBIfam" id="TIGR00038"/>
    </source>
</evidence>
<dbReference type="InterPro" id="IPR008991">
    <property type="entry name" value="Translation_prot_SH3-like_sf"/>
</dbReference>
<dbReference type="PIRSF" id="PIRSF005901">
    <property type="entry name" value="EF-P"/>
    <property type="match status" value="1"/>
</dbReference>
<dbReference type="UniPathway" id="UPA00345"/>
<dbReference type="AlphaFoldDB" id="A0A7C4WF22"/>
<comment type="caution">
    <text evidence="13">The sequence shown here is derived from an EMBL/GenBank/DDBJ whole genome shotgun (WGS) entry which is preliminary data.</text>
</comment>
<dbReference type="FunFam" id="2.40.50.140:FF:000009">
    <property type="entry name" value="Elongation factor P"/>
    <property type="match status" value="1"/>
</dbReference>
<dbReference type="InterPro" id="IPR020599">
    <property type="entry name" value="Transl_elong_fac_P/YeiP"/>
</dbReference>
<dbReference type="SMART" id="SM01185">
    <property type="entry name" value="EFP"/>
    <property type="match status" value="1"/>
</dbReference>
<dbReference type="EMBL" id="DTBX01000057">
    <property type="protein sequence ID" value="HGQ55145.1"/>
    <property type="molecule type" value="Genomic_DNA"/>
</dbReference>
<dbReference type="Pfam" id="PF09285">
    <property type="entry name" value="Elong-fact-P_C"/>
    <property type="match status" value="1"/>
</dbReference>
<evidence type="ECO:0000256" key="9">
    <source>
        <dbReference type="RuleBase" id="RU004389"/>
    </source>
</evidence>
<dbReference type="HAMAP" id="MF_00141">
    <property type="entry name" value="EF_P"/>
    <property type="match status" value="1"/>
</dbReference>
<dbReference type="PANTHER" id="PTHR30053:SF12">
    <property type="entry name" value="ELONGATION FACTOR P (EF-P) FAMILY PROTEIN"/>
    <property type="match status" value="1"/>
</dbReference>
<evidence type="ECO:0000256" key="6">
    <source>
        <dbReference type="ARBA" id="ARBA00022917"/>
    </source>
</evidence>
<dbReference type="FunFam" id="2.40.50.140:FF:000004">
    <property type="entry name" value="Elongation factor P"/>
    <property type="match status" value="1"/>
</dbReference>
<dbReference type="EMBL" id="DSZH01000052">
    <property type="protein sequence ID" value="HGU47153.1"/>
    <property type="molecule type" value="Genomic_DNA"/>
</dbReference>
<evidence type="ECO:0000259" key="11">
    <source>
        <dbReference type="SMART" id="SM01185"/>
    </source>
</evidence>
<dbReference type="PANTHER" id="PTHR30053">
    <property type="entry name" value="ELONGATION FACTOR P"/>
    <property type="match status" value="1"/>
</dbReference>
<dbReference type="InterPro" id="IPR011768">
    <property type="entry name" value="Transl_elongation_fac_P"/>
</dbReference>
<dbReference type="GO" id="GO:0043043">
    <property type="term" value="P:peptide biosynthetic process"/>
    <property type="evidence" value="ECO:0007669"/>
    <property type="project" value="InterPro"/>
</dbReference>
<dbReference type="CDD" id="cd04470">
    <property type="entry name" value="S1_EF-P_repeat_1"/>
    <property type="match status" value="1"/>
</dbReference>
<protein>
    <recommendedName>
        <fullName evidence="7 8">Elongation factor P</fullName>
        <shortName evidence="7">EF-P</shortName>
    </recommendedName>
</protein>
<dbReference type="InterPro" id="IPR013852">
    <property type="entry name" value="Transl_elong_P/YeiP_CS"/>
</dbReference>
<dbReference type="InterPro" id="IPR001059">
    <property type="entry name" value="Transl_elong_P/YeiP_cen"/>
</dbReference>
<name>A0A7C4WF22_UNCW3</name>
<proteinExistence type="inferred from homology"/>
<dbReference type="Pfam" id="PF08207">
    <property type="entry name" value="EFP_N"/>
    <property type="match status" value="1"/>
</dbReference>
<sequence length="186" mass="21555">MITPNDFRFGTIIKLEDGYYQVIEYQRVKIAQRRAFVRTKLKNLSTGQVIEKNFDSDETFEEIEVDRKKGQFLYSEGENYYFMDLESYETISFPKEVLGDRIYYLTENLEITILYLQGKPVNIEVPTFVVLQVVETQASFKGDTMSGSSKPAKLSTGLVIDVPFFVEVGDYVRVDTRTNSYVERVL</sequence>
<dbReference type="InterPro" id="IPR013185">
    <property type="entry name" value="Transl_elong_KOW-like"/>
</dbReference>
<comment type="subcellular location">
    <subcellularLocation>
        <location evidence="1 7">Cytoplasm</location>
    </subcellularLocation>
</comment>
<dbReference type="SUPFAM" id="SSF50249">
    <property type="entry name" value="Nucleic acid-binding proteins"/>
    <property type="match status" value="2"/>
</dbReference>